<proteinExistence type="predicted"/>
<name>A0A9X1AIZ5_9SPHN</name>
<dbReference type="EMBL" id="JAHGAW010000001">
    <property type="protein sequence ID" value="MBT2185650.1"/>
    <property type="molecule type" value="Genomic_DNA"/>
</dbReference>
<comment type="caution">
    <text evidence="1">The sequence shown here is derived from an EMBL/GenBank/DDBJ whole genome shotgun (WGS) entry which is preliminary data.</text>
</comment>
<accession>A0A9X1AIZ5</accession>
<organism evidence="1 2">
    <name type="scientific">Sphingobium nicotianae</name>
    <dbReference type="NCBI Taxonomy" id="2782607"/>
    <lineage>
        <taxon>Bacteria</taxon>
        <taxon>Pseudomonadati</taxon>
        <taxon>Pseudomonadota</taxon>
        <taxon>Alphaproteobacteria</taxon>
        <taxon>Sphingomonadales</taxon>
        <taxon>Sphingomonadaceae</taxon>
        <taxon>Sphingobium</taxon>
    </lineage>
</organism>
<dbReference type="AlphaFoldDB" id="A0A9X1AIZ5"/>
<gene>
    <name evidence="1" type="ORF">KK488_01675</name>
</gene>
<dbReference type="RefSeq" id="WP_214621387.1">
    <property type="nucleotide sequence ID" value="NZ_JAHGAW010000001.1"/>
</dbReference>
<sequence length="68" mass="7617">MKIYSSDKSELMQVAKIERDGNDLVIKGKVFGTMPMSARLKPAEARAAFKLLTPSLIFFLITLPFRKG</sequence>
<dbReference type="Proteomes" id="UP001138757">
    <property type="component" value="Unassembled WGS sequence"/>
</dbReference>
<reference evidence="1" key="1">
    <citation type="submission" date="2021-05" db="EMBL/GenBank/DDBJ databases">
        <title>Genome of Sphingobium sp. strain.</title>
        <authorList>
            <person name="Fan R."/>
        </authorList>
    </citation>
    <scope>NUCLEOTIDE SEQUENCE</scope>
    <source>
        <strain evidence="1">H33</strain>
    </source>
</reference>
<keyword evidence="2" id="KW-1185">Reference proteome</keyword>
<evidence type="ECO:0000313" key="2">
    <source>
        <dbReference type="Proteomes" id="UP001138757"/>
    </source>
</evidence>
<protein>
    <submittedName>
        <fullName evidence="1">Uncharacterized protein</fullName>
    </submittedName>
</protein>
<evidence type="ECO:0000313" key="1">
    <source>
        <dbReference type="EMBL" id="MBT2185650.1"/>
    </source>
</evidence>